<keyword evidence="3 5" id="KW-1133">Transmembrane helix</keyword>
<comment type="subcellular location">
    <subcellularLocation>
        <location evidence="1">Membrane</location>
        <topology evidence="1">Multi-pass membrane protein</topology>
    </subcellularLocation>
</comment>
<evidence type="ECO:0000256" key="2">
    <source>
        <dbReference type="ARBA" id="ARBA00022692"/>
    </source>
</evidence>
<feature type="chain" id="PRO_5017963724" evidence="6">
    <location>
        <begin position="23"/>
        <end position="366"/>
    </location>
</feature>
<evidence type="ECO:0000256" key="1">
    <source>
        <dbReference type="ARBA" id="ARBA00004141"/>
    </source>
</evidence>
<name>A0A3G2SWJ5_9GAMM</name>
<reference evidence="7 8" key="1">
    <citation type="submission" date="2018-10" db="EMBL/GenBank/DDBJ databases">
        <title>The complete genome of Acinetobacter wuhouensis strain WCHAW010062.</title>
        <authorList>
            <person name="Hu Y."/>
            <person name="Long H."/>
            <person name="Feng Y."/>
            <person name="Zong Z."/>
        </authorList>
    </citation>
    <scope>NUCLEOTIDE SEQUENCE [LARGE SCALE GENOMIC DNA]</scope>
    <source>
        <strain evidence="7 8">WCHAW010062</strain>
        <plasmid evidence="7 8">p1_010062</plasmid>
    </source>
</reference>
<dbReference type="Proteomes" id="UP000279962">
    <property type="component" value="Plasmid p1_010062"/>
</dbReference>
<keyword evidence="2 5" id="KW-0812">Transmembrane</keyword>
<accession>A0A3G2SWJ5</accession>
<feature type="transmembrane region" description="Helical" evidence="5">
    <location>
        <begin position="272"/>
        <end position="295"/>
    </location>
</feature>
<evidence type="ECO:0000256" key="4">
    <source>
        <dbReference type="ARBA" id="ARBA00023136"/>
    </source>
</evidence>
<feature type="transmembrane region" description="Helical" evidence="5">
    <location>
        <begin position="240"/>
        <end position="260"/>
    </location>
</feature>
<feature type="transmembrane region" description="Helical" evidence="5">
    <location>
        <begin position="133"/>
        <end position="151"/>
    </location>
</feature>
<organism evidence="7 8">
    <name type="scientific">Acinetobacter wuhouensis</name>
    <dbReference type="NCBI Taxonomy" id="1879050"/>
    <lineage>
        <taxon>Bacteria</taxon>
        <taxon>Pseudomonadati</taxon>
        <taxon>Pseudomonadota</taxon>
        <taxon>Gammaproteobacteria</taxon>
        <taxon>Moraxellales</taxon>
        <taxon>Moraxellaceae</taxon>
        <taxon>Acinetobacter</taxon>
    </lineage>
</organism>
<evidence type="ECO:0000313" key="8">
    <source>
        <dbReference type="Proteomes" id="UP000279962"/>
    </source>
</evidence>
<dbReference type="AlphaFoldDB" id="A0A3G2SWJ5"/>
<dbReference type="GO" id="GO:0030255">
    <property type="term" value="P:protein secretion by the type IV secretion system"/>
    <property type="evidence" value="ECO:0007669"/>
    <property type="project" value="InterPro"/>
</dbReference>
<dbReference type="InterPro" id="IPR007688">
    <property type="entry name" value="Conjugal_tfr_TrbL/VirB6"/>
</dbReference>
<feature type="transmembrane region" description="Helical" evidence="5">
    <location>
        <begin position="212"/>
        <end position="234"/>
    </location>
</feature>
<geneLocation type="plasmid" evidence="7 8">
    <name>p1_010062</name>
</geneLocation>
<feature type="transmembrane region" description="Helical" evidence="5">
    <location>
        <begin position="100"/>
        <end position="121"/>
    </location>
</feature>
<evidence type="ECO:0000313" key="7">
    <source>
        <dbReference type="EMBL" id="AYO52201.1"/>
    </source>
</evidence>
<dbReference type="GO" id="GO:0016020">
    <property type="term" value="C:membrane"/>
    <property type="evidence" value="ECO:0007669"/>
    <property type="project" value="UniProtKB-SubCell"/>
</dbReference>
<sequence>MKKIIYAFLLLFSFLSFSSAYAVDNFTNPQDLGNGTVVSNPDGSITIPNGNGGSKGNEISQNVSQVTQSGMAELDKVVDSLIKGVDKNIKDNLQGYYQKVTAPIIPVFAGFIIIWISFQAIKMMLGMAVEIQGVIATFVIMLLIWSIVFSWDAFFPYVAEVFLDDVPNLITEMTGTDSKTTLQSFVSIIFESIALAFSNIDTGITNVVSGFFFVLIYSLVFGLACIVCGLFFLIWIICKVIIGILIAVAPIFLACAMFPATRRYATNWLQAILTPLVVLLLLIVSCDLVLTSVVAGIQNLNENGSTFVGAFIMVIVLIVVVGLFWIVPKIAISLVGSGFEASTSATSSITSSGTNAVKSFGRGGKR</sequence>
<feature type="signal peptide" evidence="6">
    <location>
        <begin position="1"/>
        <end position="22"/>
    </location>
</feature>
<proteinExistence type="predicted"/>
<gene>
    <name evidence="7" type="ORF">CDG68_00150</name>
</gene>
<protein>
    <submittedName>
        <fullName evidence="7">Conjugal transfer protein TrbL</fullName>
    </submittedName>
</protein>
<dbReference type="EMBL" id="CP033119">
    <property type="protein sequence ID" value="AYO52201.1"/>
    <property type="molecule type" value="Genomic_DNA"/>
</dbReference>
<evidence type="ECO:0000256" key="3">
    <source>
        <dbReference type="ARBA" id="ARBA00022989"/>
    </source>
</evidence>
<keyword evidence="7" id="KW-0614">Plasmid</keyword>
<feature type="transmembrane region" description="Helical" evidence="5">
    <location>
        <begin position="307"/>
        <end position="327"/>
    </location>
</feature>
<dbReference type="RefSeq" id="WP_078390179.1">
    <property type="nucleotide sequence ID" value="NZ_CP033119.1"/>
</dbReference>
<evidence type="ECO:0000256" key="5">
    <source>
        <dbReference type="SAM" id="Phobius"/>
    </source>
</evidence>
<dbReference type="Pfam" id="PF04610">
    <property type="entry name" value="TrbL"/>
    <property type="match status" value="1"/>
</dbReference>
<keyword evidence="6" id="KW-0732">Signal</keyword>
<keyword evidence="4 5" id="KW-0472">Membrane</keyword>
<evidence type="ECO:0000256" key="6">
    <source>
        <dbReference type="SAM" id="SignalP"/>
    </source>
</evidence>